<evidence type="ECO:0000256" key="3">
    <source>
        <dbReference type="ARBA" id="ARBA00022475"/>
    </source>
</evidence>
<feature type="compositionally biased region" description="Basic and acidic residues" evidence="7">
    <location>
        <begin position="146"/>
        <end position="155"/>
    </location>
</feature>
<dbReference type="PANTHER" id="PTHR22237">
    <property type="entry name" value="APC MEMBRANE RECRUITMENT PROTEIN 2-RELATED"/>
    <property type="match status" value="1"/>
</dbReference>
<evidence type="ECO:0000256" key="6">
    <source>
        <dbReference type="ARBA" id="ARBA00023136"/>
    </source>
</evidence>
<dbReference type="AlphaFoldDB" id="A0A8C9RPW9"/>
<dbReference type="GO" id="GO:0008013">
    <property type="term" value="F:beta-catenin binding"/>
    <property type="evidence" value="ECO:0007669"/>
    <property type="project" value="TreeGrafter"/>
</dbReference>
<dbReference type="PANTHER" id="PTHR22237:SF3">
    <property type="entry name" value="APC MEMBRANE RECRUITMENT PROTEIN 2-LIKE"/>
    <property type="match status" value="1"/>
</dbReference>
<feature type="compositionally biased region" description="Low complexity" evidence="7">
    <location>
        <begin position="367"/>
        <end position="388"/>
    </location>
</feature>
<evidence type="ECO:0000313" key="9">
    <source>
        <dbReference type="Proteomes" id="UP000694397"/>
    </source>
</evidence>
<dbReference type="OrthoDB" id="8445519at2759"/>
<evidence type="ECO:0000256" key="4">
    <source>
        <dbReference type="ARBA" id="ARBA00022687"/>
    </source>
</evidence>
<dbReference type="InterPro" id="IPR019003">
    <property type="entry name" value="AMER"/>
</dbReference>
<dbReference type="Ensembl" id="ENSSFOT00015019717.2">
    <property type="protein sequence ID" value="ENSSFOP00015019491.1"/>
    <property type="gene ID" value="ENSSFOG00015012546.2"/>
</dbReference>
<reference evidence="8" key="3">
    <citation type="submission" date="2025-09" db="UniProtKB">
        <authorList>
            <consortium name="Ensembl"/>
        </authorList>
    </citation>
    <scope>IDENTIFICATION</scope>
</reference>
<proteinExistence type="inferred from homology"/>
<feature type="region of interest" description="Disordered" evidence="7">
    <location>
        <begin position="40"/>
        <end position="103"/>
    </location>
</feature>
<reference evidence="8" key="2">
    <citation type="submission" date="2025-08" db="UniProtKB">
        <authorList>
            <consortium name="Ensembl"/>
        </authorList>
    </citation>
    <scope>IDENTIFICATION</scope>
</reference>
<feature type="region of interest" description="Disordered" evidence="7">
    <location>
        <begin position="241"/>
        <end position="397"/>
    </location>
</feature>
<accession>A0A8C9RPW9</accession>
<organism evidence="8 9">
    <name type="scientific">Scleropages formosus</name>
    <name type="common">Asian bonytongue</name>
    <name type="synonym">Osteoglossum formosum</name>
    <dbReference type="NCBI Taxonomy" id="113540"/>
    <lineage>
        <taxon>Eukaryota</taxon>
        <taxon>Metazoa</taxon>
        <taxon>Chordata</taxon>
        <taxon>Craniata</taxon>
        <taxon>Vertebrata</taxon>
        <taxon>Euteleostomi</taxon>
        <taxon>Actinopterygii</taxon>
        <taxon>Neopterygii</taxon>
        <taxon>Teleostei</taxon>
        <taxon>Osteoglossocephala</taxon>
        <taxon>Osteoglossomorpha</taxon>
        <taxon>Osteoglossiformes</taxon>
        <taxon>Osteoglossidae</taxon>
        <taxon>Scleropages</taxon>
    </lineage>
</organism>
<feature type="region of interest" description="Disordered" evidence="7">
    <location>
        <begin position="179"/>
        <end position="223"/>
    </location>
</feature>
<keyword evidence="9" id="KW-1185">Reference proteome</keyword>
<evidence type="ECO:0000256" key="2">
    <source>
        <dbReference type="ARBA" id="ARBA00007750"/>
    </source>
</evidence>
<feature type="compositionally biased region" description="Low complexity" evidence="7">
    <location>
        <begin position="1"/>
        <end position="11"/>
    </location>
</feature>
<feature type="compositionally biased region" description="Polar residues" evidence="7">
    <location>
        <begin position="443"/>
        <end position="453"/>
    </location>
</feature>
<dbReference type="Proteomes" id="UP000694397">
    <property type="component" value="Chromosome 3"/>
</dbReference>
<dbReference type="GO" id="GO:0005886">
    <property type="term" value="C:plasma membrane"/>
    <property type="evidence" value="ECO:0007669"/>
    <property type="project" value="UniProtKB-SubCell"/>
</dbReference>
<keyword evidence="3" id="KW-1003">Cell membrane</keyword>
<feature type="compositionally biased region" description="Basic and acidic residues" evidence="7">
    <location>
        <begin position="352"/>
        <end position="363"/>
    </location>
</feature>
<feature type="region of interest" description="Disordered" evidence="7">
    <location>
        <begin position="143"/>
        <end position="162"/>
    </location>
</feature>
<sequence>MDVQSESNEPPACEPPPPSRINKAAFKLFGRRKPGSAVPAIFSMRGKGEGSKAAAKAPLVRSKTHDGLAEGGHGEQGAPEEPTEAPCEAAPLPPPPSRPSISSVASVKSLGFLTLLRGGSRRGSSVSRRGGLRGLLGNVRWPRRARGPEDRRDEAPPPSDVLLASRSNSVEIVKEHMTLTPRPPPRTLDTTPMDSGMPIEGQRRSGLQSARPLSMATSPGSPPAVPCMDLLSSVLADISSLGSFDSPAASGDITSDAKTQVLRAGTSTEQDRGQVTRPADAPALGEEAHSSTDEVSEDGEAGSCKLDLQKDFHSPSLSRSPLPETGSALRPEKKLPPVSKIPVSGSGRPGKTPRDAAPDKGHLDLGTPIATPSSTPAATPVVTPAVTPGPEDECAGFTAQWNSSRGDVHHPNVDPAEVLELSSKLTPPTRAPGAARTTRIPVKQTQLVQSTRQGALIQPYPPQAKTEAPRTKIPVSKVPVRRGSNKPPTTHQSPHDLPRK</sequence>
<comment type="subcellular location">
    <subcellularLocation>
        <location evidence="1">Cell membrane</location>
        <topology evidence="1">Peripheral membrane protein</topology>
    </subcellularLocation>
</comment>
<keyword evidence="4" id="KW-0879">Wnt signaling pathway</keyword>
<evidence type="ECO:0000256" key="5">
    <source>
        <dbReference type="ARBA" id="ARBA00023121"/>
    </source>
</evidence>
<dbReference type="GO" id="GO:0060828">
    <property type="term" value="P:regulation of canonical Wnt signaling pathway"/>
    <property type="evidence" value="ECO:0007669"/>
    <property type="project" value="TreeGrafter"/>
</dbReference>
<dbReference type="KEGG" id="sfm:108923712"/>
<comment type="similarity">
    <text evidence="2">Belongs to the Amer family.</text>
</comment>
<feature type="region of interest" description="Disordered" evidence="7">
    <location>
        <begin position="420"/>
        <end position="500"/>
    </location>
</feature>
<name>A0A8C9RPW9_SCLFO</name>
<evidence type="ECO:0000256" key="1">
    <source>
        <dbReference type="ARBA" id="ARBA00004202"/>
    </source>
</evidence>
<dbReference type="GeneID" id="108923712"/>
<reference evidence="8 9" key="1">
    <citation type="submission" date="2019-04" db="EMBL/GenBank/DDBJ databases">
        <authorList>
            <consortium name="Wellcome Sanger Institute Data Sharing"/>
        </authorList>
    </citation>
    <scope>NUCLEOTIDE SEQUENCE [LARGE SCALE GENOMIC DNA]</scope>
</reference>
<evidence type="ECO:0000313" key="8">
    <source>
        <dbReference type="Ensembl" id="ENSSFOP00015019491.1"/>
    </source>
</evidence>
<dbReference type="RefSeq" id="XP_018590174.1">
    <property type="nucleotide sequence ID" value="XM_018734658.1"/>
</dbReference>
<dbReference type="Pfam" id="PF09422">
    <property type="entry name" value="AMER"/>
    <property type="match status" value="1"/>
</dbReference>
<protein>
    <submittedName>
        <fullName evidence="8">APC membrane recruitment protein 2-like</fullName>
    </submittedName>
</protein>
<gene>
    <name evidence="8" type="primary">LOC108923712</name>
</gene>
<dbReference type="GO" id="GO:0016055">
    <property type="term" value="P:Wnt signaling pathway"/>
    <property type="evidence" value="ECO:0007669"/>
    <property type="project" value="UniProtKB-KW"/>
</dbReference>
<evidence type="ECO:0000256" key="7">
    <source>
        <dbReference type="SAM" id="MobiDB-lite"/>
    </source>
</evidence>
<dbReference type="GeneTree" id="ENSGT01130000278630"/>
<keyword evidence="6" id="KW-0472">Membrane</keyword>
<dbReference type="GO" id="GO:0005546">
    <property type="term" value="F:phosphatidylinositol-4,5-bisphosphate binding"/>
    <property type="evidence" value="ECO:0007669"/>
    <property type="project" value="TreeGrafter"/>
</dbReference>
<feature type="region of interest" description="Disordered" evidence="7">
    <location>
        <begin position="1"/>
        <end position="28"/>
    </location>
</feature>
<keyword evidence="5" id="KW-0446">Lipid-binding</keyword>